<dbReference type="SUPFAM" id="SSF103378">
    <property type="entry name" value="2-methylcitrate dehydratase PrpD"/>
    <property type="match status" value="1"/>
</dbReference>
<reference evidence="4" key="2">
    <citation type="submission" date="2021-09" db="EMBL/GenBank/DDBJ databases">
        <authorList>
            <person name="Gilroy R."/>
        </authorList>
    </citation>
    <scope>NUCLEOTIDE SEQUENCE</scope>
    <source>
        <strain evidence="4">ChiGjej2B2-19336</strain>
    </source>
</reference>
<protein>
    <submittedName>
        <fullName evidence="4">MmgE/PrpD family protein</fullName>
    </submittedName>
</protein>
<evidence type="ECO:0000259" key="2">
    <source>
        <dbReference type="Pfam" id="PF03972"/>
    </source>
</evidence>
<dbReference type="InterPro" id="IPR045337">
    <property type="entry name" value="MmgE_PrpD_C"/>
</dbReference>
<dbReference type="InterPro" id="IPR045336">
    <property type="entry name" value="MmgE_PrpD_N"/>
</dbReference>
<gene>
    <name evidence="4" type="ORF">K8W16_01885</name>
</gene>
<comment type="similarity">
    <text evidence="1">Belongs to the PrpD family.</text>
</comment>
<evidence type="ECO:0000313" key="5">
    <source>
        <dbReference type="Proteomes" id="UP000698963"/>
    </source>
</evidence>
<dbReference type="InterPro" id="IPR036148">
    <property type="entry name" value="MmgE/PrpD_sf"/>
</dbReference>
<dbReference type="Gene3D" id="3.30.1330.120">
    <property type="entry name" value="2-methylcitrate dehydratase PrpD"/>
    <property type="match status" value="1"/>
</dbReference>
<dbReference type="RefSeq" id="WP_304120667.1">
    <property type="nucleotide sequence ID" value="NZ_DYZA01000033.1"/>
</dbReference>
<dbReference type="AlphaFoldDB" id="A0A921AUI4"/>
<feature type="domain" description="MmgE/PrpD N-terminal" evidence="2">
    <location>
        <begin position="11"/>
        <end position="232"/>
    </location>
</feature>
<dbReference type="InterPro" id="IPR005656">
    <property type="entry name" value="MmgE_PrpD"/>
</dbReference>
<dbReference type="EMBL" id="DYZA01000033">
    <property type="protein sequence ID" value="HJD96383.1"/>
    <property type="molecule type" value="Genomic_DNA"/>
</dbReference>
<evidence type="ECO:0000313" key="4">
    <source>
        <dbReference type="EMBL" id="HJD96383.1"/>
    </source>
</evidence>
<dbReference type="GO" id="GO:0016829">
    <property type="term" value="F:lyase activity"/>
    <property type="evidence" value="ECO:0007669"/>
    <property type="project" value="InterPro"/>
</dbReference>
<dbReference type="PANTHER" id="PTHR16943">
    <property type="entry name" value="2-METHYLCITRATE DEHYDRATASE-RELATED"/>
    <property type="match status" value="1"/>
</dbReference>
<evidence type="ECO:0000256" key="1">
    <source>
        <dbReference type="ARBA" id="ARBA00006174"/>
    </source>
</evidence>
<dbReference type="InterPro" id="IPR042188">
    <property type="entry name" value="MmgE/PrpD_sf_2"/>
</dbReference>
<feature type="domain" description="MmgE/PrpD C-terminal" evidence="3">
    <location>
        <begin position="270"/>
        <end position="421"/>
    </location>
</feature>
<dbReference type="Pfam" id="PF19305">
    <property type="entry name" value="MmgE_PrpD_C"/>
    <property type="match status" value="1"/>
</dbReference>
<dbReference type="PANTHER" id="PTHR16943:SF8">
    <property type="entry name" value="2-METHYLCITRATE DEHYDRATASE"/>
    <property type="match status" value="1"/>
</dbReference>
<reference evidence="4" key="1">
    <citation type="journal article" date="2021" name="PeerJ">
        <title>Extensive microbial diversity within the chicken gut microbiome revealed by metagenomics and culture.</title>
        <authorList>
            <person name="Gilroy R."/>
            <person name="Ravi A."/>
            <person name="Getino M."/>
            <person name="Pursley I."/>
            <person name="Horton D.L."/>
            <person name="Alikhan N.F."/>
            <person name="Baker D."/>
            <person name="Gharbi K."/>
            <person name="Hall N."/>
            <person name="Watson M."/>
            <person name="Adriaenssens E.M."/>
            <person name="Foster-Nyarko E."/>
            <person name="Jarju S."/>
            <person name="Secka A."/>
            <person name="Antonio M."/>
            <person name="Oren A."/>
            <person name="Chaudhuri R.R."/>
            <person name="La Ragione R."/>
            <person name="Hildebrand F."/>
            <person name="Pallen M.J."/>
        </authorList>
    </citation>
    <scope>NUCLEOTIDE SEQUENCE</scope>
    <source>
        <strain evidence="4">ChiGjej2B2-19336</strain>
    </source>
</reference>
<sequence>MADSRLNATRALAEGIARLDYEALPEKVLLSAKRCLLEIVSGAVAGRATAYIRDMDLHMAESAAAEATVIGGDGRRRCAEQAAMLNASSAVVREFIGGHRFSYSMPVIASIPAALACAERAKASGRRLLKGMVAGIETHARIGMAVLPMRREFHPHGTVAVFGAAAAAAAVEGMDAAGLERVLDIASVLPVFGHRRTTFEGGTVRNFYPGFAAYNGMTAVKLAMSGVTGAEDGVRTCFAEIAGEDGLREDVLLEGLGSRFETSRNYYKLHGCDRHLHGAVEITKKLMDEAGEGVLTPDAVAKVEVETYLRASRCDSKRPVNALASQWSVPHGIAAMLVLHRSDAEAYSEQAVAREDIRALASLVEVREEPSFTACEPDRRPTRVTFHLKDGRRLSGEVPIASGEFDSAEPDEVLEQKLFEKCFSLFKLGGMPRERAEKVVEKVMSLEQLSEVRELTAMLARP</sequence>
<dbReference type="Pfam" id="PF03972">
    <property type="entry name" value="MmgE_PrpD_N"/>
    <property type="match status" value="1"/>
</dbReference>
<dbReference type="Proteomes" id="UP000698963">
    <property type="component" value="Unassembled WGS sequence"/>
</dbReference>
<comment type="caution">
    <text evidence="4">The sequence shown here is derived from an EMBL/GenBank/DDBJ whole genome shotgun (WGS) entry which is preliminary data.</text>
</comment>
<evidence type="ECO:0000259" key="3">
    <source>
        <dbReference type="Pfam" id="PF19305"/>
    </source>
</evidence>
<organism evidence="4 5">
    <name type="scientific">Mailhella massiliensis</name>
    <dbReference type="NCBI Taxonomy" id="1903261"/>
    <lineage>
        <taxon>Bacteria</taxon>
        <taxon>Pseudomonadati</taxon>
        <taxon>Thermodesulfobacteriota</taxon>
        <taxon>Desulfovibrionia</taxon>
        <taxon>Desulfovibrionales</taxon>
        <taxon>Desulfovibrionaceae</taxon>
        <taxon>Mailhella</taxon>
    </lineage>
</organism>
<accession>A0A921AUI4</accession>
<name>A0A921AUI4_9BACT</name>
<dbReference type="InterPro" id="IPR042183">
    <property type="entry name" value="MmgE/PrpD_sf_1"/>
</dbReference>
<proteinExistence type="inferred from homology"/>
<dbReference type="Gene3D" id="1.10.4100.10">
    <property type="entry name" value="2-methylcitrate dehydratase PrpD"/>
    <property type="match status" value="1"/>
</dbReference>